<gene>
    <name evidence="6" type="ORF">GPA22_02625</name>
</gene>
<proteinExistence type="inferred from homology"/>
<keyword evidence="7" id="KW-1185">Reference proteome</keyword>
<evidence type="ECO:0000313" key="6">
    <source>
        <dbReference type="EMBL" id="NMG42629.1"/>
    </source>
</evidence>
<dbReference type="InterPro" id="IPR017508">
    <property type="entry name" value="HipA_N1"/>
</dbReference>
<dbReference type="PANTHER" id="PTHR37419:SF8">
    <property type="entry name" value="TOXIN YJJJ"/>
    <property type="match status" value="1"/>
</dbReference>
<dbReference type="Pfam" id="PF07804">
    <property type="entry name" value="HipA_C"/>
    <property type="match status" value="1"/>
</dbReference>
<dbReference type="PANTHER" id="PTHR37419">
    <property type="entry name" value="SERINE/THREONINE-PROTEIN KINASE TOXIN HIPA"/>
    <property type="match status" value="1"/>
</dbReference>
<organism evidence="6 7">
    <name type="scientific">Aromatoleum toluvorans</name>
    <dbReference type="NCBI Taxonomy" id="92002"/>
    <lineage>
        <taxon>Bacteria</taxon>
        <taxon>Pseudomonadati</taxon>
        <taxon>Pseudomonadota</taxon>
        <taxon>Betaproteobacteria</taxon>
        <taxon>Rhodocyclales</taxon>
        <taxon>Rhodocyclaceae</taxon>
        <taxon>Aromatoleum</taxon>
    </lineage>
</organism>
<comment type="caution">
    <text evidence="6">The sequence shown here is derived from an EMBL/GenBank/DDBJ whole genome shotgun (WGS) entry which is preliminary data.</text>
</comment>
<protein>
    <submittedName>
        <fullName evidence="6">Type II toxin-antitoxin system HipA family toxin</fullName>
    </submittedName>
</protein>
<evidence type="ECO:0000259" key="4">
    <source>
        <dbReference type="Pfam" id="PF07804"/>
    </source>
</evidence>
<feature type="domain" description="HipA N-terminal subdomain 1" evidence="5">
    <location>
        <begin position="25"/>
        <end position="116"/>
    </location>
</feature>
<keyword evidence="2" id="KW-0808">Transferase</keyword>
<feature type="domain" description="HipA-like C-terminal" evidence="4">
    <location>
        <begin position="166"/>
        <end position="368"/>
    </location>
</feature>
<dbReference type="Gene3D" id="1.10.1070.20">
    <property type="match status" value="1"/>
</dbReference>
<comment type="similarity">
    <text evidence="1">Belongs to the HipA Ser/Thr kinase family.</text>
</comment>
<evidence type="ECO:0000259" key="5">
    <source>
        <dbReference type="Pfam" id="PF13657"/>
    </source>
</evidence>
<dbReference type="EMBL" id="WTVN01000002">
    <property type="protein sequence ID" value="NMG42629.1"/>
    <property type="molecule type" value="Genomic_DNA"/>
</dbReference>
<dbReference type="InterPro" id="IPR052028">
    <property type="entry name" value="HipA_Ser/Thr_kinase"/>
</dbReference>
<dbReference type="RefSeq" id="WP_169254541.1">
    <property type="nucleotide sequence ID" value="NZ_WTVN01000002.1"/>
</dbReference>
<dbReference type="Pfam" id="PF13657">
    <property type="entry name" value="Couple_hipA"/>
    <property type="match status" value="1"/>
</dbReference>
<evidence type="ECO:0000256" key="1">
    <source>
        <dbReference type="ARBA" id="ARBA00010164"/>
    </source>
</evidence>
<evidence type="ECO:0000256" key="3">
    <source>
        <dbReference type="ARBA" id="ARBA00022777"/>
    </source>
</evidence>
<evidence type="ECO:0000256" key="2">
    <source>
        <dbReference type="ARBA" id="ARBA00022679"/>
    </source>
</evidence>
<evidence type="ECO:0000313" key="7">
    <source>
        <dbReference type="Proteomes" id="UP000623795"/>
    </source>
</evidence>
<dbReference type="InterPro" id="IPR012893">
    <property type="entry name" value="HipA-like_C"/>
</dbReference>
<reference evidence="6 7" key="1">
    <citation type="submission" date="2019-12" db="EMBL/GenBank/DDBJ databases">
        <title>Comparative genomics gives insights into the taxonomy of the Azoarcus-Aromatoleum group and reveals separate origins of nif in the plant-associated Azoarcus and non-plant-associated Aromatoleum sub-groups.</title>
        <authorList>
            <person name="Lafos M."/>
            <person name="Maluk M."/>
            <person name="Batista M."/>
            <person name="Junghare M."/>
            <person name="Carmona M."/>
            <person name="Faoro H."/>
            <person name="Cruz L.M."/>
            <person name="Battistoni F."/>
            <person name="De Souza E."/>
            <person name="Pedrosa F."/>
            <person name="Chen W.-M."/>
            <person name="Poole P.S."/>
            <person name="Dixon R.A."/>
            <person name="James E.K."/>
        </authorList>
    </citation>
    <scope>NUCLEOTIDE SEQUENCE [LARGE SCALE GENOMIC DNA]</scope>
    <source>
        <strain evidence="6 7">Td21</strain>
    </source>
</reference>
<dbReference type="Proteomes" id="UP000623795">
    <property type="component" value="Unassembled WGS sequence"/>
</dbReference>
<sequence length="406" mass="44843">MSPAAPLPDTLHLWYLGNPEVPVLVGELNLVMGRRAVSLRYAASWLRHGFALSEDLPLRDIEHFPKEKDTAAGAVDDARPDRWGERVIRLVDRPPRLSLLEFLYYAGDDRFGALGVSSSQSAYLPRQIGPLPKLADVDAVHEVVRRVLAREPIDEAQRKLIAPGVTMGGARPKALLQLEGAEWVLKFAEDDRPEEPLIEHAAMTLAAKAGITVAETRPVRFRNGAAVAIRRFDRESGCRVHALSANVALKAAGVEASYPNLALLLRRRGVAESNRAQMHELFRRLVFNILIDNTDDHEKNHVLLVRANQQYVLAPAFDVLPIGHSLGYQAMAVGTQGAQSSIENALSAAAHYWLTPQGALAEACRVARVVDDWRAHFVAQGVSEAVIEELAEHIDRPFLLEQRRAL</sequence>
<keyword evidence="3" id="KW-0418">Kinase</keyword>
<accession>A0ABX1PT57</accession>
<name>A0ABX1PT57_9RHOO</name>